<dbReference type="GO" id="GO:0005737">
    <property type="term" value="C:cytoplasm"/>
    <property type="evidence" value="ECO:0007669"/>
    <property type="project" value="UniProtKB-SubCell"/>
</dbReference>
<evidence type="ECO:0000256" key="11">
    <source>
        <dbReference type="ARBA" id="ARBA00047957"/>
    </source>
</evidence>
<dbReference type="EMBL" id="JAAAIP010000562">
    <property type="protein sequence ID" value="KAG0315106.1"/>
    <property type="molecule type" value="Genomic_DNA"/>
</dbReference>
<organism evidence="14 15">
    <name type="scientific">Dissophora globulifera</name>
    <dbReference type="NCBI Taxonomy" id="979702"/>
    <lineage>
        <taxon>Eukaryota</taxon>
        <taxon>Fungi</taxon>
        <taxon>Fungi incertae sedis</taxon>
        <taxon>Mucoromycota</taxon>
        <taxon>Mortierellomycotina</taxon>
        <taxon>Mortierellomycetes</taxon>
        <taxon>Mortierellales</taxon>
        <taxon>Mortierellaceae</taxon>
        <taxon>Dissophora</taxon>
    </lineage>
</organism>
<comment type="subcellular location">
    <subcellularLocation>
        <location evidence="2 12">Cytoplasm</location>
    </subcellularLocation>
</comment>
<comment type="function">
    <text evidence="12">Adenosyl-L-methionine (AdoMet)-dependent tRNA (uracil-O(2)-)-methyltransferase.</text>
</comment>
<proteinExistence type="inferred from homology"/>
<feature type="compositionally biased region" description="Basic residues" evidence="13">
    <location>
        <begin position="126"/>
        <end position="135"/>
    </location>
</feature>
<dbReference type="PANTHER" id="PTHR21210">
    <property type="entry name" value="TRNA (URACIL-O(2)-)-METHYLTRANSFERASE-RELATED"/>
    <property type="match status" value="1"/>
</dbReference>
<evidence type="ECO:0000256" key="12">
    <source>
        <dbReference type="RuleBase" id="RU368004"/>
    </source>
</evidence>
<evidence type="ECO:0000256" key="10">
    <source>
        <dbReference type="ARBA" id="ARBA00022694"/>
    </source>
</evidence>
<feature type="compositionally biased region" description="Low complexity" evidence="13">
    <location>
        <begin position="588"/>
        <end position="597"/>
    </location>
</feature>
<dbReference type="GO" id="GO:0141101">
    <property type="term" value="F:tRNA(Ser) (uridine(44)-2'-O-)-methyltransferase activity"/>
    <property type="evidence" value="ECO:0007669"/>
    <property type="project" value="UniProtKB-EC"/>
</dbReference>
<evidence type="ECO:0000256" key="3">
    <source>
        <dbReference type="ARBA" id="ARBA00009056"/>
    </source>
</evidence>
<evidence type="ECO:0000313" key="15">
    <source>
        <dbReference type="Proteomes" id="UP000738325"/>
    </source>
</evidence>
<evidence type="ECO:0000313" key="14">
    <source>
        <dbReference type="EMBL" id="KAG0315106.1"/>
    </source>
</evidence>
<evidence type="ECO:0000256" key="5">
    <source>
        <dbReference type="ARBA" id="ARBA00017788"/>
    </source>
</evidence>
<comment type="similarity">
    <text evidence="3 12">Belongs to the TRM44 family.</text>
</comment>
<evidence type="ECO:0000256" key="8">
    <source>
        <dbReference type="ARBA" id="ARBA00022679"/>
    </source>
</evidence>
<comment type="function">
    <text evidence="1">Probable adenosyl-L-methionine (AdoMet)-dependent tRNA (uracil-O(2)-)-methyltransferase.</text>
</comment>
<feature type="compositionally biased region" description="Low complexity" evidence="13">
    <location>
        <begin position="174"/>
        <end position="183"/>
    </location>
</feature>
<comment type="catalytic activity">
    <reaction evidence="11 12">
        <text>uridine(44) in tRNA(Ser) + S-adenosyl-L-methionine = 2'-O-methyluridine(44) in tRNA(Ser) + S-adenosyl-L-homocysteine + H(+)</text>
        <dbReference type="Rhea" id="RHEA:43100"/>
        <dbReference type="Rhea" id="RHEA-COMP:10339"/>
        <dbReference type="Rhea" id="RHEA-COMP:10340"/>
        <dbReference type="ChEBI" id="CHEBI:15378"/>
        <dbReference type="ChEBI" id="CHEBI:57856"/>
        <dbReference type="ChEBI" id="CHEBI:59789"/>
        <dbReference type="ChEBI" id="CHEBI:65315"/>
        <dbReference type="ChEBI" id="CHEBI:74478"/>
        <dbReference type="EC" id="2.1.1.211"/>
    </reaction>
</comment>
<evidence type="ECO:0000256" key="13">
    <source>
        <dbReference type="SAM" id="MobiDB-lite"/>
    </source>
</evidence>
<dbReference type="Pfam" id="PF07757">
    <property type="entry name" value="AdoMet_MTase"/>
    <property type="match status" value="2"/>
</dbReference>
<dbReference type="Proteomes" id="UP000738325">
    <property type="component" value="Unassembled WGS sequence"/>
</dbReference>
<dbReference type="Gene3D" id="3.40.50.150">
    <property type="entry name" value="Vaccinia Virus protein VP39"/>
    <property type="match status" value="1"/>
</dbReference>
<dbReference type="OrthoDB" id="10047021at2759"/>
<evidence type="ECO:0000256" key="6">
    <source>
        <dbReference type="ARBA" id="ARBA00022490"/>
    </source>
</evidence>
<feature type="compositionally biased region" description="Basic and acidic residues" evidence="13">
    <location>
        <begin position="238"/>
        <end position="248"/>
    </location>
</feature>
<comment type="caution">
    <text evidence="14">The sequence shown here is derived from an EMBL/GenBank/DDBJ whole genome shotgun (WGS) entry which is preliminary data.</text>
</comment>
<accession>A0A9P6RA26</accession>
<evidence type="ECO:0000256" key="1">
    <source>
        <dbReference type="ARBA" id="ARBA00002778"/>
    </source>
</evidence>
<feature type="region of interest" description="Disordered" evidence="13">
    <location>
        <begin position="584"/>
        <end position="613"/>
    </location>
</feature>
<keyword evidence="7 12" id="KW-0489">Methyltransferase</keyword>
<keyword evidence="8 12" id="KW-0808">Transferase</keyword>
<gene>
    <name evidence="14" type="primary">TRMT44</name>
    <name evidence="14" type="ORF">BGZ99_007672</name>
</gene>
<dbReference type="InterPro" id="IPR011671">
    <property type="entry name" value="tRNA_uracil_MeTrfase"/>
</dbReference>
<protein>
    <recommendedName>
        <fullName evidence="5 12">tRNA (uracil-O(2)-)-methyltransferase</fullName>
        <ecNumber evidence="4 12">2.1.1.211</ecNumber>
    </recommendedName>
</protein>
<dbReference type="GO" id="GO:0030488">
    <property type="term" value="P:tRNA methylation"/>
    <property type="evidence" value="ECO:0007669"/>
    <property type="project" value="UniProtKB-UniRule"/>
</dbReference>
<keyword evidence="9 12" id="KW-0949">S-adenosyl-L-methionine</keyword>
<feature type="region of interest" description="Disordered" evidence="13">
    <location>
        <begin position="172"/>
        <end position="200"/>
    </location>
</feature>
<evidence type="ECO:0000256" key="2">
    <source>
        <dbReference type="ARBA" id="ARBA00004496"/>
    </source>
</evidence>
<dbReference type="EC" id="2.1.1.211" evidence="4 12"/>
<dbReference type="SUPFAM" id="SSF53335">
    <property type="entry name" value="S-adenosyl-L-methionine-dependent methyltransferases"/>
    <property type="match status" value="1"/>
</dbReference>
<keyword evidence="15" id="KW-1185">Reference proteome</keyword>
<sequence>MSSIEPAAQVDFVYDASFYFEDLPSRSNDQGLDEPHLRPAWYITARAPVPFSEDVFWNVLERWILEAPSIIPPIAKVEILHDYTQQGDDDHGSVASSYTSSDLAQLLVETSTDNSKNNSNSNPFRTIRRRLLPKRANKDPVMEEQLFFVRSSQGSSSNGSSSRSHAVFAPIVRSSTSPSPSSSHSDRTESNEGNQSQEHDLNRDFMTQAKSLLPFYYPKVRGFRYGYGADPEEAPEDRDDHDHDHDGEGESDGCFEYKDEEEKEVEIEKQDGTKAAGKVKAMSKRLGWITLELFLAGDEGEFTEKMQYAFKELFKKLYKWGVNTTKGFTKSRVQHDIMVPKELYLATYARLKETHAQRWVQSWPEKTDPTKFVFEDIAIASWLVALWELERTGQRSDLDNDDNKNAIEQGQVQEDDINGCKKRKRESQKQTFVDLGCGNGLLTHILNQEGHKGIGIDIVARKVWDIYGPGTSLEAKTVIPNETVFNNVDWIIGNHADELAPWIPIIAARSKPLTRFAVIPCCFFDLNGSRHQFPKGAPEGKYKAYQEYISGIITDTCGYDLQTEILRIPSTKNVALVGMIRKRKRGGDSSSSSSINDDGTDGEDGVEDRSMEKRIHALVQKSGVFVARVSDKDKQALQKSKQAAKLLAREADSPLVVTQQP</sequence>
<keyword evidence="10 12" id="KW-0819">tRNA processing</keyword>
<evidence type="ECO:0000256" key="9">
    <source>
        <dbReference type="ARBA" id="ARBA00022691"/>
    </source>
</evidence>
<feature type="region of interest" description="Disordered" evidence="13">
    <location>
        <begin position="227"/>
        <end position="254"/>
    </location>
</feature>
<name>A0A9P6RA26_9FUNG</name>
<feature type="region of interest" description="Disordered" evidence="13">
    <location>
        <begin position="110"/>
        <end position="135"/>
    </location>
</feature>
<evidence type="ECO:0000256" key="7">
    <source>
        <dbReference type="ARBA" id="ARBA00022603"/>
    </source>
</evidence>
<dbReference type="PANTHER" id="PTHR21210:SF0">
    <property type="entry name" value="TRNA (URACIL-O(2)-)-METHYLTRANSFERASE-RELATED"/>
    <property type="match status" value="1"/>
</dbReference>
<dbReference type="AlphaFoldDB" id="A0A9P6RA26"/>
<keyword evidence="6 12" id="KW-0963">Cytoplasm</keyword>
<dbReference type="InterPro" id="IPR029063">
    <property type="entry name" value="SAM-dependent_MTases_sf"/>
</dbReference>
<evidence type="ECO:0000256" key="4">
    <source>
        <dbReference type="ARBA" id="ARBA00012795"/>
    </source>
</evidence>
<reference evidence="14" key="1">
    <citation type="journal article" date="2020" name="Fungal Divers.">
        <title>Resolving the Mortierellaceae phylogeny through synthesis of multi-gene phylogenetics and phylogenomics.</title>
        <authorList>
            <person name="Vandepol N."/>
            <person name="Liber J."/>
            <person name="Desiro A."/>
            <person name="Na H."/>
            <person name="Kennedy M."/>
            <person name="Barry K."/>
            <person name="Grigoriev I.V."/>
            <person name="Miller A.N."/>
            <person name="O'Donnell K."/>
            <person name="Stajich J.E."/>
            <person name="Bonito G."/>
        </authorList>
    </citation>
    <scope>NUCLEOTIDE SEQUENCE</scope>
    <source>
        <strain evidence="14">REB-010B</strain>
    </source>
</reference>